<feature type="region of interest" description="Disordered" evidence="1">
    <location>
        <begin position="1"/>
        <end position="25"/>
    </location>
</feature>
<dbReference type="Proteomes" id="UP000007148">
    <property type="component" value="Unassembled WGS sequence"/>
</dbReference>
<feature type="compositionally biased region" description="Polar residues" evidence="1">
    <location>
        <begin position="11"/>
        <end position="21"/>
    </location>
</feature>
<sequence>MKYFPLHRSNSDSSPQPTNVAAQDPFAPSIVTTVELAPKRPVHTPRKVKSAPKLSEPTASVFEPTSPTPRFRGSHRISNLTFKFRFFKARHAGSASSIIEGQPLSSPSGFAVPIASVINEQAGDPNCSSSKLHKMSKAVARLQVHSAHPRVNTAPSHTHTIGEMEHLSAGSGVVDSRFDEMTGRYDLSPTVLLPTRPDTEGWRSSGVSSIEDSAGPGTPTDLIPSLQGSDYLDKTVAQASIDEAGYQEVVGVLSSLFPSRGDEIMDASRQSLDASIAEGNSPILRPIDSHATTHTSHRRRINSSNVEGRADVRPALPPRSSSLPSNKF</sequence>
<feature type="region of interest" description="Disordered" evidence="1">
    <location>
        <begin position="196"/>
        <end position="226"/>
    </location>
</feature>
<evidence type="ECO:0000313" key="2">
    <source>
        <dbReference type="EMBL" id="CCA69327.1"/>
    </source>
</evidence>
<evidence type="ECO:0000256" key="1">
    <source>
        <dbReference type="SAM" id="MobiDB-lite"/>
    </source>
</evidence>
<feature type="region of interest" description="Disordered" evidence="1">
    <location>
        <begin position="279"/>
        <end position="328"/>
    </location>
</feature>
<organism evidence="2 3">
    <name type="scientific">Serendipita indica (strain DSM 11827)</name>
    <name type="common">Root endophyte fungus</name>
    <name type="synonym">Piriformospora indica</name>
    <dbReference type="NCBI Taxonomy" id="1109443"/>
    <lineage>
        <taxon>Eukaryota</taxon>
        <taxon>Fungi</taxon>
        <taxon>Dikarya</taxon>
        <taxon>Basidiomycota</taxon>
        <taxon>Agaricomycotina</taxon>
        <taxon>Agaricomycetes</taxon>
        <taxon>Sebacinales</taxon>
        <taxon>Serendipitaceae</taxon>
        <taxon>Serendipita</taxon>
    </lineage>
</organism>
<feature type="compositionally biased region" description="Basic residues" evidence="1">
    <location>
        <begin position="40"/>
        <end position="50"/>
    </location>
</feature>
<name>G4TDE6_SERID</name>
<dbReference type="EMBL" id="CAFZ01000052">
    <property type="protein sequence ID" value="CCA69327.1"/>
    <property type="molecule type" value="Genomic_DNA"/>
</dbReference>
<dbReference type="InParanoid" id="G4TDE6"/>
<reference evidence="2 3" key="1">
    <citation type="journal article" date="2011" name="PLoS Pathog.">
        <title>Endophytic Life Strategies Decoded by Genome and Transcriptome Analyses of the Mutualistic Root Symbiont Piriformospora indica.</title>
        <authorList>
            <person name="Zuccaro A."/>
            <person name="Lahrmann U."/>
            <person name="Guldener U."/>
            <person name="Langen G."/>
            <person name="Pfiffi S."/>
            <person name="Biedenkopf D."/>
            <person name="Wong P."/>
            <person name="Samans B."/>
            <person name="Grimm C."/>
            <person name="Basiewicz M."/>
            <person name="Murat C."/>
            <person name="Martin F."/>
            <person name="Kogel K.H."/>
        </authorList>
    </citation>
    <scope>NUCLEOTIDE SEQUENCE [LARGE SCALE GENOMIC DNA]</scope>
    <source>
        <strain evidence="2 3">DSM 11827</strain>
    </source>
</reference>
<protein>
    <submittedName>
        <fullName evidence="2">Uncharacterized protein</fullName>
    </submittedName>
</protein>
<evidence type="ECO:0000313" key="3">
    <source>
        <dbReference type="Proteomes" id="UP000007148"/>
    </source>
</evidence>
<proteinExistence type="predicted"/>
<feature type="compositionally biased region" description="Low complexity" evidence="1">
    <location>
        <begin position="318"/>
        <end position="328"/>
    </location>
</feature>
<dbReference type="HOGENOM" id="CLU_847630_0_0_1"/>
<feature type="region of interest" description="Disordered" evidence="1">
    <location>
        <begin position="38"/>
        <end position="74"/>
    </location>
</feature>
<keyword evidence="3" id="KW-1185">Reference proteome</keyword>
<gene>
    <name evidence="2" type="ORF">PIIN_03226</name>
</gene>
<dbReference type="AlphaFoldDB" id="G4TDE6"/>
<accession>G4TDE6</accession>